<accession>X0UNT1</accession>
<sequence>QLRVQDVPDTWPPKIGNVWVNPQSATQSTTFTIYAEIIDASGINPSDTTQATIKNQTGATIATVQLTGESSPYSGTWNSSLNDPQGTYYVDIYAEDGAAIPNSASKTNAANFTIIERPLCVVEENCNAALFKPLLSLSSISDAHVAASTTYFNYTLCCDLPSTTITFKSSCGGSEVPFGISISGSTSTNGNDQHIGNYAAFDNFKACLSSGAEISSCSVKSSCSPTEECVITLSDPNGGHATACNVLGGITEFPYKLCCTTS</sequence>
<name>X0UNT1_9ZZZZ</name>
<evidence type="ECO:0000313" key="1">
    <source>
        <dbReference type="EMBL" id="GAG00937.1"/>
    </source>
</evidence>
<organism evidence="1">
    <name type="scientific">marine sediment metagenome</name>
    <dbReference type="NCBI Taxonomy" id="412755"/>
    <lineage>
        <taxon>unclassified sequences</taxon>
        <taxon>metagenomes</taxon>
        <taxon>ecological metagenomes</taxon>
    </lineage>
</organism>
<gene>
    <name evidence="1" type="ORF">S01H1_37885</name>
</gene>
<comment type="caution">
    <text evidence="1">The sequence shown here is derived from an EMBL/GenBank/DDBJ whole genome shotgun (WGS) entry which is preliminary data.</text>
</comment>
<protein>
    <submittedName>
        <fullName evidence="1">Uncharacterized protein</fullName>
    </submittedName>
</protein>
<proteinExistence type="predicted"/>
<dbReference type="AlphaFoldDB" id="X0UNT1"/>
<dbReference type="EMBL" id="BARS01023808">
    <property type="protein sequence ID" value="GAG00937.1"/>
    <property type="molecule type" value="Genomic_DNA"/>
</dbReference>
<feature type="non-terminal residue" evidence="1">
    <location>
        <position position="1"/>
    </location>
</feature>
<reference evidence="1" key="1">
    <citation type="journal article" date="2014" name="Front. Microbiol.">
        <title>High frequency of phylogenetically diverse reductive dehalogenase-homologous genes in deep subseafloor sedimentary metagenomes.</title>
        <authorList>
            <person name="Kawai M."/>
            <person name="Futagami T."/>
            <person name="Toyoda A."/>
            <person name="Takaki Y."/>
            <person name="Nishi S."/>
            <person name="Hori S."/>
            <person name="Arai W."/>
            <person name="Tsubouchi T."/>
            <person name="Morono Y."/>
            <person name="Uchiyama I."/>
            <person name="Ito T."/>
            <person name="Fujiyama A."/>
            <person name="Inagaki F."/>
            <person name="Takami H."/>
        </authorList>
    </citation>
    <scope>NUCLEOTIDE SEQUENCE</scope>
    <source>
        <strain evidence="1">Expedition CK06-06</strain>
    </source>
</reference>